<protein>
    <submittedName>
        <fullName evidence="1">Uncharacterized protein</fullName>
    </submittedName>
</protein>
<sequence>MTVGPLSTVELTKLHKYKSKNMLKTYLSCIHDYTAKLMKDVEPADIPVITRSYNEQLSPAGANKLNDLGR</sequence>
<comment type="caution">
    <text evidence="1">The sequence shown here is derived from an EMBL/GenBank/DDBJ whole genome shotgun (WGS) entry which is preliminary data.</text>
</comment>
<dbReference type="AlphaFoldDB" id="A0A9D4KB00"/>
<reference evidence="1" key="1">
    <citation type="journal article" date="2019" name="bioRxiv">
        <title>The Genome of the Zebra Mussel, Dreissena polymorpha: A Resource for Invasive Species Research.</title>
        <authorList>
            <person name="McCartney M.A."/>
            <person name="Auch B."/>
            <person name="Kono T."/>
            <person name="Mallez S."/>
            <person name="Zhang Y."/>
            <person name="Obille A."/>
            <person name="Becker A."/>
            <person name="Abrahante J.E."/>
            <person name="Garbe J."/>
            <person name="Badalamenti J.P."/>
            <person name="Herman A."/>
            <person name="Mangelson H."/>
            <person name="Liachko I."/>
            <person name="Sullivan S."/>
            <person name="Sone E.D."/>
            <person name="Koren S."/>
            <person name="Silverstein K.A.T."/>
            <person name="Beckman K.B."/>
            <person name="Gohl D.M."/>
        </authorList>
    </citation>
    <scope>NUCLEOTIDE SEQUENCE</scope>
    <source>
        <strain evidence="1">Duluth1</strain>
        <tissue evidence="1">Whole animal</tissue>
    </source>
</reference>
<reference evidence="1" key="2">
    <citation type="submission" date="2020-11" db="EMBL/GenBank/DDBJ databases">
        <authorList>
            <person name="McCartney M.A."/>
            <person name="Auch B."/>
            <person name="Kono T."/>
            <person name="Mallez S."/>
            <person name="Becker A."/>
            <person name="Gohl D.M."/>
            <person name="Silverstein K.A.T."/>
            <person name="Koren S."/>
            <person name="Bechman K.B."/>
            <person name="Herman A."/>
            <person name="Abrahante J.E."/>
            <person name="Garbe J."/>
        </authorList>
    </citation>
    <scope>NUCLEOTIDE SEQUENCE</scope>
    <source>
        <strain evidence="1">Duluth1</strain>
        <tissue evidence="1">Whole animal</tissue>
    </source>
</reference>
<proteinExistence type="predicted"/>
<gene>
    <name evidence="1" type="ORF">DPMN_109608</name>
</gene>
<evidence type="ECO:0000313" key="1">
    <source>
        <dbReference type="EMBL" id="KAH3836238.1"/>
    </source>
</evidence>
<dbReference type="EMBL" id="JAIWYP010000004">
    <property type="protein sequence ID" value="KAH3836238.1"/>
    <property type="molecule type" value="Genomic_DNA"/>
</dbReference>
<dbReference type="Proteomes" id="UP000828390">
    <property type="component" value="Unassembled WGS sequence"/>
</dbReference>
<accession>A0A9D4KB00</accession>
<organism evidence="1 2">
    <name type="scientific">Dreissena polymorpha</name>
    <name type="common">Zebra mussel</name>
    <name type="synonym">Mytilus polymorpha</name>
    <dbReference type="NCBI Taxonomy" id="45954"/>
    <lineage>
        <taxon>Eukaryota</taxon>
        <taxon>Metazoa</taxon>
        <taxon>Spiralia</taxon>
        <taxon>Lophotrochozoa</taxon>
        <taxon>Mollusca</taxon>
        <taxon>Bivalvia</taxon>
        <taxon>Autobranchia</taxon>
        <taxon>Heteroconchia</taxon>
        <taxon>Euheterodonta</taxon>
        <taxon>Imparidentia</taxon>
        <taxon>Neoheterodontei</taxon>
        <taxon>Myida</taxon>
        <taxon>Dreissenoidea</taxon>
        <taxon>Dreissenidae</taxon>
        <taxon>Dreissena</taxon>
    </lineage>
</organism>
<name>A0A9D4KB00_DREPO</name>
<evidence type="ECO:0000313" key="2">
    <source>
        <dbReference type="Proteomes" id="UP000828390"/>
    </source>
</evidence>
<keyword evidence="2" id="KW-1185">Reference proteome</keyword>